<comment type="similarity">
    <text evidence="1">Belongs to the L/F-transferase family.</text>
</comment>
<name>A0A1S7DSL9_RIEAN</name>
<dbReference type="Gene3D" id="3.30.70.3550">
    <property type="entry name" value="Leucyl/phenylalanyl-tRNA-protein transferase, N-terminal domain"/>
    <property type="match status" value="1"/>
</dbReference>
<comment type="catalytic activity">
    <reaction evidence="1">
        <text>N-terminal L-arginyl-[protein] + L-leucyl-tRNA(Leu) = N-terminal L-leucyl-L-arginyl-[protein] + tRNA(Leu) + H(+)</text>
        <dbReference type="Rhea" id="RHEA:50416"/>
        <dbReference type="Rhea" id="RHEA-COMP:9613"/>
        <dbReference type="Rhea" id="RHEA-COMP:9622"/>
        <dbReference type="Rhea" id="RHEA-COMP:12672"/>
        <dbReference type="Rhea" id="RHEA-COMP:12673"/>
        <dbReference type="ChEBI" id="CHEBI:15378"/>
        <dbReference type="ChEBI" id="CHEBI:64719"/>
        <dbReference type="ChEBI" id="CHEBI:78442"/>
        <dbReference type="ChEBI" id="CHEBI:78494"/>
        <dbReference type="ChEBI" id="CHEBI:133044"/>
        <dbReference type="EC" id="2.3.2.6"/>
    </reaction>
</comment>
<dbReference type="InterPro" id="IPR042221">
    <property type="entry name" value="Leu/Phe-tRNA_Trfase_N"/>
</dbReference>
<dbReference type="SUPFAM" id="SSF55729">
    <property type="entry name" value="Acyl-CoA N-acyltransferases (Nat)"/>
    <property type="match status" value="1"/>
</dbReference>
<keyword evidence="1" id="KW-0012">Acyltransferase</keyword>
<dbReference type="GO" id="GO:0005737">
    <property type="term" value="C:cytoplasm"/>
    <property type="evidence" value="ECO:0007669"/>
    <property type="project" value="UniProtKB-SubCell"/>
</dbReference>
<dbReference type="PANTHER" id="PTHR30098:SF2">
    <property type="entry name" value="LEUCYL_PHENYLALANYL-TRNA--PROTEIN TRANSFERASE"/>
    <property type="match status" value="1"/>
</dbReference>
<dbReference type="AlphaFoldDB" id="A0A1S7DSL9"/>
<dbReference type="InterPro" id="IPR042203">
    <property type="entry name" value="Leu/Phe-tRNA_Trfase_C"/>
</dbReference>
<dbReference type="HAMAP" id="MF_00688">
    <property type="entry name" value="Leu_Phe_trans"/>
    <property type="match status" value="1"/>
</dbReference>
<dbReference type="Pfam" id="PF03588">
    <property type="entry name" value="Leu_Phe_trans"/>
    <property type="match status" value="1"/>
</dbReference>
<evidence type="ECO:0000313" key="2">
    <source>
        <dbReference type="EMBL" id="AQY22122.1"/>
    </source>
</evidence>
<comment type="catalytic activity">
    <reaction evidence="1">
        <text>L-phenylalanyl-tRNA(Phe) + an N-terminal L-alpha-aminoacyl-[protein] = an N-terminal L-phenylalanyl-L-alpha-aminoacyl-[protein] + tRNA(Phe)</text>
        <dbReference type="Rhea" id="RHEA:43632"/>
        <dbReference type="Rhea" id="RHEA-COMP:9668"/>
        <dbReference type="Rhea" id="RHEA-COMP:9699"/>
        <dbReference type="Rhea" id="RHEA-COMP:10636"/>
        <dbReference type="Rhea" id="RHEA-COMP:10637"/>
        <dbReference type="ChEBI" id="CHEBI:78442"/>
        <dbReference type="ChEBI" id="CHEBI:78531"/>
        <dbReference type="ChEBI" id="CHEBI:78597"/>
        <dbReference type="ChEBI" id="CHEBI:83561"/>
        <dbReference type="EC" id="2.3.2.6"/>
    </reaction>
</comment>
<gene>
    <name evidence="1 2" type="primary">aat</name>
    <name evidence="2" type="ORF">AB406_1174</name>
</gene>
<evidence type="ECO:0000313" key="3">
    <source>
        <dbReference type="Proteomes" id="UP000189883"/>
    </source>
</evidence>
<comment type="catalytic activity">
    <reaction evidence="1">
        <text>N-terminal L-lysyl-[protein] + L-leucyl-tRNA(Leu) = N-terminal L-leucyl-L-lysyl-[protein] + tRNA(Leu) + H(+)</text>
        <dbReference type="Rhea" id="RHEA:12340"/>
        <dbReference type="Rhea" id="RHEA-COMP:9613"/>
        <dbReference type="Rhea" id="RHEA-COMP:9622"/>
        <dbReference type="Rhea" id="RHEA-COMP:12670"/>
        <dbReference type="Rhea" id="RHEA-COMP:12671"/>
        <dbReference type="ChEBI" id="CHEBI:15378"/>
        <dbReference type="ChEBI" id="CHEBI:65249"/>
        <dbReference type="ChEBI" id="CHEBI:78442"/>
        <dbReference type="ChEBI" id="CHEBI:78494"/>
        <dbReference type="ChEBI" id="CHEBI:133043"/>
        <dbReference type="EC" id="2.3.2.6"/>
    </reaction>
</comment>
<comment type="subcellular location">
    <subcellularLocation>
        <location evidence="1">Cytoplasm</location>
    </subcellularLocation>
</comment>
<organism evidence="2 3">
    <name type="scientific">Riemerella anatipestifer</name>
    <name type="common">Moraxella anatipestifer</name>
    <dbReference type="NCBI Taxonomy" id="34085"/>
    <lineage>
        <taxon>Bacteria</taxon>
        <taxon>Pseudomonadati</taxon>
        <taxon>Bacteroidota</taxon>
        <taxon>Flavobacteriia</taxon>
        <taxon>Flavobacteriales</taxon>
        <taxon>Weeksellaceae</taxon>
        <taxon>Riemerella</taxon>
    </lineage>
</organism>
<reference evidence="2 3" key="1">
    <citation type="submission" date="2015-06" db="EMBL/GenBank/DDBJ databases">
        <title>R. anatipestifer strain HXb2 is the most virulent strain so far, and the genome sequence would help us uncover the pathogenesis.</title>
        <authorList>
            <person name="Hu Q."/>
            <person name="Qi J."/>
            <person name="Bo H."/>
            <person name="Liu G."/>
            <person name="Tao M."/>
            <person name="Ding Y."/>
            <person name="Xue Y."/>
        </authorList>
    </citation>
    <scope>NUCLEOTIDE SEQUENCE [LARGE SCALE GENOMIC DNA]</scope>
    <source>
        <strain evidence="2 3">HXb2</strain>
    </source>
</reference>
<sequence length="227" mass="26433">MFLLPKEPIVFPNPYYQKEDIIAVGGDLSPKRTLLAYQNGIFPWFNEGEEILWWSPLERFVLFPRQIKISKSMRKIMRSNCFDFKENFDFESVIKNCALIKRSEQDGTWITERMIETYLELHQLGVAKSIEVYQNSMLVGGFYGIITNNIFCGESMFSKVSNASKAGLIYFAEKYCNQIRLIDCQVYSQHLESLGATLIRKEIFLDILDPQIKNKKLCELNSYTQQS</sequence>
<dbReference type="Proteomes" id="UP000189883">
    <property type="component" value="Chromosome"/>
</dbReference>
<dbReference type="InterPro" id="IPR016181">
    <property type="entry name" value="Acyl_CoA_acyltransferase"/>
</dbReference>
<comment type="function">
    <text evidence="1">Functions in the N-end rule pathway of protein degradation where it conjugates Leu, Phe and, less efficiently, Met from aminoacyl-tRNAs to the N-termini of proteins containing an N-terminal arginine or lysine.</text>
</comment>
<protein>
    <recommendedName>
        <fullName evidence="1">Leucyl/phenylalanyl-tRNA--protein transferase</fullName>
        <ecNumber evidence="1">2.3.2.6</ecNumber>
    </recommendedName>
    <alternativeName>
        <fullName evidence="1">L/F-transferase</fullName>
    </alternativeName>
    <alternativeName>
        <fullName evidence="1">Leucyltransferase</fullName>
    </alternativeName>
    <alternativeName>
        <fullName evidence="1">Phenyalanyltransferase</fullName>
    </alternativeName>
</protein>
<keyword evidence="1 2" id="KW-0808">Transferase</keyword>
<dbReference type="GO" id="GO:0030163">
    <property type="term" value="P:protein catabolic process"/>
    <property type="evidence" value="ECO:0007669"/>
    <property type="project" value="UniProtKB-UniRule"/>
</dbReference>
<dbReference type="EC" id="2.3.2.6" evidence="1"/>
<dbReference type="InterPro" id="IPR004616">
    <property type="entry name" value="Leu/Phe-tRNA_Trfase"/>
</dbReference>
<dbReference type="NCBIfam" id="TIGR00667">
    <property type="entry name" value="aat"/>
    <property type="match status" value="1"/>
</dbReference>
<dbReference type="Gene3D" id="3.40.630.70">
    <property type="entry name" value="Leucyl/phenylalanyl-tRNA-protein transferase, C-terminal domain"/>
    <property type="match status" value="1"/>
</dbReference>
<proteinExistence type="inferred from homology"/>
<dbReference type="RefSeq" id="WP_079207356.1">
    <property type="nucleotide sequence ID" value="NZ_CP011859.1"/>
</dbReference>
<dbReference type="GO" id="GO:0008914">
    <property type="term" value="F:leucyl-tRNA--protein transferase activity"/>
    <property type="evidence" value="ECO:0007669"/>
    <property type="project" value="UniProtKB-UniRule"/>
</dbReference>
<dbReference type="PANTHER" id="PTHR30098">
    <property type="entry name" value="LEUCYL/PHENYLALANYL-TRNA--PROTEIN TRANSFERASE"/>
    <property type="match status" value="1"/>
</dbReference>
<keyword evidence="1" id="KW-0963">Cytoplasm</keyword>
<accession>A0A1S7DSL9</accession>
<dbReference type="EMBL" id="CP011859">
    <property type="protein sequence ID" value="AQY22122.1"/>
    <property type="molecule type" value="Genomic_DNA"/>
</dbReference>
<evidence type="ECO:0000256" key="1">
    <source>
        <dbReference type="HAMAP-Rule" id="MF_00688"/>
    </source>
</evidence>